<name>A0A3B4FG22_9CICH</name>
<organism evidence="12">
    <name type="scientific">Pundamilia nyererei</name>
    <dbReference type="NCBI Taxonomy" id="303518"/>
    <lineage>
        <taxon>Eukaryota</taxon>
        <taxon>Metazoa</taxon>
        <taxon>Chordata</taxon>
        <taxon>Craniata</taxon>
        <taxon>Vertebrata</taxon>
        <taxon>Euteleostomi</taxon>
        <taxon>Actinopterygii</taxon>
        <taxon>Neopterygii</taxon>
        <taxon>Teleostei</taxon>
        <taxon>Neoteleostei</taxon>
        <taxon>Acanthomorphata</taxon>
        <taxon>Ovalentaria</taxon>
        <taxon>Cichlomorphae</taxon>
        <taxon>Cichliformes</taxon>
        <taxon>Cichlidae</taxon>
        <taxon>African cichlids</taxon>
        <taxon>Pseudocrenilabrinae</taxon>
        <taxon>Haplochromini</taxon>
        <taxon>Pundamilia</taxon>
    </lineage>
</organism>
<evidence type="ECO:0000259" key="11">
    <source>
        <dbReference type="SMART" id="SM01174"/>
    </source>
</evidence>
<keyword evidence="10" id="KW-0472">Membrane</keyword>
<dbReference type="GeneTree" id="ENSGT00940000159600"/>
<keyword evidence="4 8" id="KW-0833">Ubl conjugation pathway</keyword>
<keyword evidence="5 8" id="KW-0378">Hydrolase</keyword>
<dbReference type="EC" id="3.4.19.12" evidence="8"/>
<evidence type="ECO:0000256" key="5">
    <source>
        <dbReference type="ARBA" id="ARBA00022801"/>
    </source>
</evidence>
<comment type="function">
    <text evidence="8">Hydrolase that can remove 'Lys-48'-linked conjugated ubiquitin from proteins.</text>
</comment>
<sequence>MYANTDRLVLGMVPSVEEVSSSLVREYLSRKGLKRTIACMDEEHPRTEASINNRSELRQILSIEDLYRKNKLQNNPLKTLLEVIASPRRAQTSAMDNGGEEDRSPASVPSKQTRSRYFTGSVCDYFLLILLSFFVIMCLNEYAVVFHRLDITATFPSQATNASLMPANDRKSSNNQTGFRGPDLGVQKDHPAMDSLQDKKSLIQKEPEKNTSETTQRSRTNRIRRGILAGPVPQVLKLLCLKHMRSHAHLLLILHFLLSGIKQKTLNCFNIEWRNQGFTFSDTHDLRYGIVQRKGGPCGVLASVQAFVLKKLLFESTESCTTGLQPSNSIRRKCLVLALAEILWRAGEEKQATVAINSGRNQFTPARPYRSEGVLEKRRTFLLLFPLEGTNVYPPLSFLSVFSPQFEPGMLGCVLLTVSAVLSRSIQKVQEDMDVPTTTLIGAHGYCTQELVNLLLCGRAVSNVFDDDVELDSGNGNMTLLKGIKGHCDVGLLSLFEHYNICKVGAYLKTPRYPIWVVCSESHFSVLFGLQRELLTNEGGGTEFDLYYFDGLANQQEEIRLTVCTYQEVDADLTPPLELCIRTRWKDACVSWNDTEPIL</sequence>
<keyword evidence="6 8" id="KW-0788">Thiol protease</keyword>
<keyword evidence="3 8" id="KW-0645">Protease</keyword>
<dbReference type="PANTHER" id="PTHR12473">
    <property type="entry name" value="UBIQUITIN CARBOXYL-TERMINAL HYDROLASE MINDY-4-RELATED"/>
    <property type="match status" value="1"/>
</dbReference>
<evidence type="ECO:0000256" key="6">
    <source>
        <dbReference type="ARBA" id="ARBA00022807"/>
    </source>
</evidence>
<evidence type="ECO:0000256" key="9">
    <source>
        <dbReference type="SAM" id="MobiDB-lite"/>
    </source>
</evidence>
<proteinExistence type="inferred from homology"/>
<dbReference type="GO" id="GO:0006508">
    <property type="term" value="P:proteolysis"/>
    <property type="evidence" value="ECO:0007669"/>
    <property type="project" value="UniProtKB-KW"/>
</dbReference>
<dbReference type="InterPro" id="IPR025257">
    <property type="entry name" value="MINDY-3/4_CD"/>
</dbReference>
<dbReference type="Pfam" id="PF13898">
    <property type="entry name" value="MINDY-3_4_CD"/>
    <property type="match status" value="1"/>
</dbReference>
<feature type="region of interest" description="Disordered" evidence="9">
    <location>
        <begin position="163"/>
        <end position="221"/>
    </location>
</feature>
<evidence type="ECO:0000256" key="2">
    <source>
        <dbReference type="ARBA" id="ARBA00011074"/>
    </source>
</evidence>
<evidence type="ECO:0000313" key="12">
    <source>
        <dbReference type="Ensembl" id="ENSPNYP00000008076.1"/>
    </source>
</evidence>
<protein>
    <recommendedName>
        <fullName evidence="8">Ubiquitin carboxyl-terminal hydrolase MINDY</fullName>
        <ecNumber evidence="8">3.4.19.12</ecNumber>
    </recommendedName>
</protein>
<evidence type="ECO:0000256" key="8">
    <source>
        <dbReference type="RuleBase" id="RU367088"/>
    </source>
</evidence>
<dbReference type="GO" id="GO:1990380">
    <property type="term" value="F:K48-linked deubiquitinase activity"/>
    <property type="evidence" value="ECO:0007669"/>
    <property type="project" value="UniProtKB-UniRule"/>
</dbReference>
<evidence type="ECO:0000256" key="4">
    <source>
        <dbReference type="ARBA" id="ARBA00022786"/>
    </source>
</evidence>
<evidence type="ECO:0000256" key="3">
    <source>
        <dbReference type="ARBA" id="ARBA00022670"/>
    </source>
</evidence>
<dbReference type="GO" id="GO:0004843">
    <property type="term" value="F:cysteine-type deubiquitinase activity"/>
    <property type="evidence" value="ECO:0007669"/>
    <property type="project" value="UniProtKB-UniRule"/>
</dbReference>
<keyword evidence="10" id="KW-0812">Transmembrane</keyword>
<comment type="function">
    <text evidence="7">Probable hydrolase that can remove 'Lys-48'-linked conjugated ubiquitin from proteins.</text>
</comment>
<reference evidence="12" key="1">
    <citation type="submission" date="2023-09" db="UniProtKB">
        <authorList>
            <consortium name="Ensembl"/>
        </authorList>
    </citation>
    <scope>IDENTIFICATION</scope>
</reference>
<dbReference type="AlphaFoldDB" id="A0A3B4FG22"/>
<feature type="compositionally biased region" description="Basic and acidic residues" evidence="9">
    <location>
        <begin position="186"/>
        <end position="211"/>
    </location>
</feature>
<feature type="transmembrane region" description="Helical" evidence="10">
    <location>
        <begin position="117"/>
        <end position="137"/>
    </location>
</feature>
<dbReference type="SMART" id="SM01174">
    <property type="entry name" value="DUF4205"/>
    <property type="match status" value="1"/>
</dbReference>
<dbReference type="InterPro" id="IPR039785">
    <property type="entry name" value="MINY3/4"/>
</dbReference>
<keyword evidence="10" id="KW-1133">Transmembrane helix</keyword>
<dbReference type="PANTHER" id="PTHR12473:SF8">
    <property type="entry name" value="UBIQUITIN CARBOXYL-TERMINAL HYDROLASE MINDY-4-RELATED"/>
    <property type="match status" value="1"/>
</dbReference>
<feature type="domain" description="Deubiquitinating enzyme MINDY-3/4 conserved" evidence="11">
    <location>
        <begin position="255"/>
        <end position="594"/>
    </location>
</feature>
<dbReference type="Pfam" id="PF26038">
    <property type="entry name" value="Dimer_MINDY4_N"/>
    <property type="match status" value="1"/>
</dbReference>
<dbReference type="GO" id="GO:0071108">
    <property type="term" value="P:protein K48-linked deubiquitination"/>
    <property type="evidence" value="ECO:0007669"/>
    <property type="project" value="InterPro"/>
</dbReference>
<dbReference type="Ensembl" id="ENSPNYT00000008274.1">
    <property type="protein sequence ID" value="ENSPNYP00000008076.1"/>
    <property type="gene ID" value="ENSPNYG00000006167.1"/>
</dbReference>
<feature type="region of interest" description="Disordered" evidence="9">
    <location>
        <begin position="91"/>
        <end position="111"/>
    </location>
</feature>
<comment type="catalytic activity">
    <reaction evidence="1 8">
        <text>Thiol-dependent hydrolysis of ester, thioester, amide, peptide and isopeptide bonds formed by the C-terminal Gly of ubiquitin (a 76-residue protein attached to proteins as an intracellular targeting signal).</text>
        <dbReference type="EC" id="3.4.19.12"/>
    </reaction>
</comment>
<comment type="similarity">
    <text evidence="2 8">Belongs to the MINDY deubiquitinase family. FAM188 subfamily.</text>
</comment>
<evidence type="ECO:0000256" key="1">
    <source>
        <dbReference type="ARBA" id="ARBA00000707"/>
    </source>
</evidence>
<evidence type="ECO:0000256" key="10">
    <source>
        <dbReference type="SAM" id="Phobius"/>
    </source>
</evidence>
<dbReference type="InterPro" id="IPR059022">
    <property type="entry name" value="MINDY4_N"/>
</dbReference>
<accession>A0A3B4FG22</accession>
<evidence type="ECO:0000256" key="7">
    <source>
        <dbReference type="ARBA" id="ARBA00037630"/>
    </source>
</evidence>